<dbReference type="InterPro" id="IPR011009">
    <property type="entry name" value="Kinase-like_dom_sf"/>
</dbReference>
<dbReference type="AlphaFoldDB" id="A0A8E2ANF9"/>
<protein>
    <recommendedName>
        <fullName evidence="3">Protein kinase domain-containing protein</fullName>
    </recommendedName>
</protein>
<reference evidence="1 2" key="1">
    <citation type="submission" date="2016-07" db="EMBL/GenBank/DDBJ databases">
        <title>Draft genome of the white-rot fungus Obba rivulosa 3A-2.</title>
        <authorList>
            <consortium name="DOE Joint Genome Institute"/>
            <person name="Miettinen O."/>
            <person name="Riley R."/>
            <person name="Acob R."/>
            <person name="Barry K."/>
            <person name="Cullen D."/>
            <person name="De Vries R."/>
            <person name="Hainaut M."/>
            <person name="Hatakka A."/>
            <person name="Henrissat B."/>
            <person name="Hilden K."/>
            <person name="Kuo R."/>
            <person name="Labutti K."/>
            <person name="Lipzen A."/>
            <person name="Makela M.R."/>
            <person name="Sandor L."/>
            <person name="Spatafora J.W."/>
            <person name="Grigoriev I.V."/>
            <person name="Hibbett D.S."/>
        </authorList>
    </citation>
    <scope>NUCLEOTIDE SEQUENCE [LARGE SCALE GENOMIC DNA]</scope>
    <source>
        <strain evidence="1 2">3A-2</strain>
    </source>
</reference>
<evidence type="ECO:0008006" key="3">
    <source>
        <dbReference type="Google" id="ProtNLM"/>
    </source>
</evidence>
<dbReference type="EMBL" id="KV722799">
    <property type="protein sequence ID" value="OCH83827.1"/>
    <property type="molecule type" value="Genomic_DNA"/>
</dbReference>
<name>A0A8E2ANF9_9APHY</name>
<proteinExistence type="predicted"/>
<dbReference type="OrthoDB" id="5987198at2759"/>
<evidence type="ECO:0000313" key="1">
    <source>
        <dbReference type="EMBL" id="OCH83827.1"/>
    </source>
</evidence>
<accession>A0A8E2ANF9</accession>
<evidence type="ECO:0000313" key="2">
    <source>
        <dbReference type="Proteomes" id="UP000250043"/>
    </source>
</evidence>
<dbReference type="SUPFAM" id="SSF56112">
    <property type="entry name" value="Protein kinase-like (PK-like)"/>
    <property type="match status" value="1"/>
</dbReference>
<gene>
    <name evidence="1" type="ORF">OBBRIDRAFT_840177</name>
</gene>
<sequence>MDLNIMMDLKPLYPNLFHPVAQDFNRDYKGQASHHTRTKRPVKYFFIDFGISRKYDVGQEAPLEPPIFGGDKSVPEFQMSIDPVNPFPTDIYYLGNMIREEFLNSTSGLEFMQPLVADMVRKDPTQRPTINEVAARFDELRANLSSQVLRSRLVYLDENELAHAYYNVRHFFRTIYYVLARYPAVPTPSP</sequence>
<dbReference type="Proteomes" id="UP000250043">
    <property type="component" value="Unassembled WGS sequence"/>
</dbReference>
<keyword evidence="2" id="KW-1185">Reference proteome</keyword>
<organism evidence="1 2">
    <name type="scientific">Obba rivulosa</name>
    <dbReference type="NCBI Taxonomy" id="1052685"/>
    <lineage>
        <taxon>Eukaryota</taxon>
        <taxon>Fungi</taxon>
        <taxon>Dikarya</taxon>
        <taxon>Basidiomycota</taxon>
        <taxon>Agaricomycotina</taxon>
        <taxon>Agaricomycetes</taxon>
        <taxon>Polyporales</taxon>
        <taxon>Gelatoporiaceae</taxon>
        <taxon>Obba</taxon>
    </lineage>
</organism>